<organism evidence="3 5">
    <name type="scientific">Denitrovibrio acetiphilus (strain DSM 12809 / NBRC 114555 / N2460)</name>
    <dbReference type="NCBI Taxonomy" id="522772"/>
    <lineage>
        <taxon>Bacteria</taxon>
        <taxon>Pseudomonadati</taxon>
        <taxon>Deferribacterota</taxon>
        <taxon>Deferribacteres</taxon>
        <taxon>Deferribacterales</taxon>
        <taxon>Geovibrionaceae</taxon>
        <taxon>Denitrovibrio</taxon>
    </lineage>
</organism>
<dbReference type="GO" id="GO:0003676">
    <property type="term" value="F:nucleic acid binding"/>
    <property type="evidence" value="ECO:0007669"/>
    <property type="project" value="InterPro"/>
</dbReference>
<dbReference type="HOGENOM" id="CLU_027402_31_0_0"/>
<evidence type="ECO:0000313" key="3">
    <source>
        <dbReference type="EMBL" id="ADD68230.1"/>
    </source>
</evidence>
<evidence type="ECO:0000259" key="2">
    <source>
        <dbReference type="PROSITE" id="PS50994"/>
    </source>
</evidence>
<dbReference type="PaxDb" id="522772-Dacet_1460"/>
<accession>D4H881</accession>
<dbReference type="InterPro" id="IPR036397">
    <property type="entry name" value="RNaseH_sf"/>
</dbReference>
<reference evidence="3 5" key="1">
    <citation type="journal article" date="2010" name="Stand. Genomic Sci.">
        <title>Complete genome sequence of Denitrovibrio acetiphilus type strain (N2460).</title>
        <authorList>
            <person name="Kiss H."/>
            <person name="Lang E."/>
            <person name="Lapidus A."/>
            <person name="Copeland A."/>
            <person name="Nolan M."/>
            <person name="Glavina Del Rio T."/>
            <person name="Chen F."/>
            <person name="Lucas S."/>
            <person name="Tice H."/>
            <person name="Cheng J.F."/>
            <person name="Han C."/>
            <person name="Goodwin L."/>
            <person name="Pitluck S."/>
            <person name="Liolios K."/>
            <person name="Pati A."/>
            <person name="Ivanova N."/>
            <person name="Mavromatis K."/>
            <person name="Chen A."/>
            <person name="Palaniappan K."/>
            <person name="Land M."/>
            <person name="Hauser L."/>
            <person name="Chang Y.J."/>
            <person name="Jeffries C.D."/>
            <person name="Detter J.C."/>
            <person name="Brettin T."/>
            <person name="Spring S."/>
            <person name="Rohde M."/>
            <person name="Goker M."/>
            <person name="Woyke T."/>
            <person name="Bristow J."/>
            <person name="Eisen J.A."/>
            <person name="Markowitz V."/>
            <person name="Hugenholtz P."/>
            <person name="Kyrpides N.C."/>
            <person name="Klenk H.P."/>
        </authorList>
    </citation>
    <scope>NUCLEOTIDE SEQUENCE [LARGE SCALE GENOMIC DNA]</scope>
    <source>
        <strain evidence="3">DSM 12809</strain>
        <strain evidence="5">DSM 12809 / NBRC 114555 / N2460</strain>
    </source>
</reference>
<dbReference type="SUPFAM" id="SSF53098">
    <property type="entry name" value="Ribonuclease H-like"/>
    <property type="match status" value="1"/>
</dbReference>
<evidence type="ECO:0000256" key="1">
    <source>
        <dbReference type="SAM" id="MobiDB-lite"/>
    </source>
</evidence>
<dbReference type="InterPro" id="IPR001584">
    <property type="entry name" value="Integrase_cat-core"/>
</dbReference>
<evidence type="ECO:0000313" key="4">
    <source>
        <dbReference type="EMBL" id="ADD68251.1"/>
    </source>
</evidence>
<dbReference type="KEGG" id="dap:Dacet_1481"/>
<dbReference type="EMBL" id="CP001968">
    <property type="protein sequence ID" value="ADD68251.1"/>
    <property type="molecule type" value="Genomic_DNA"/>
</dbReference>
<dbReference type="EMBL" id="CP001968">
    <property type="protein sequence ID" value="ADD68230.1"/>
    <property type="molecule type" value="Genomic_DNA"/>
</dbReference>
<feature type="domain" description="Integrase catalytic" evidence="2">
    <location>
        <begin position="90"/>
        <end position="254"/>
    </location>
</feature>
<proteinExistence type="predicted"/>
<dbReference type="Gene3D" id="3.30.420.10">
    <property type="entry name" value="Ribonuclease H-like superfamily/Ribonuclease H"/>
    <property type="match status" value="1"/>
</dbReference>
<dbReference type="GO" id="GO:0015074">
    <property type="term" value="P:DNA integration"/>
    <property type="evidence" value="ECO:0007669"/>
    <property type="project" value="InterPro"/>
</dbReference>
<dbReference type="KEGG" id="dap:Dacet_1460"/>
<dbReference type="PROSITE" id="PS50994">
    <property type="entry name" value="INTEGRASE"/>
    <property type="match status" value="1"/>
</dbReference>
<dbReference type="eggNOG" id="COG2801">
    <property type="taxonomic scope" value="Bacteria"/>
</dbReference>
<protein>
    <submittedName>
        <fullName evidence="3">Integrase catalytic region</fullName>
    </submittedName>
</protein>
<sequence>MSVSHACRTVSISRPVYYYQPDVDRDNHVIAVLLELCEKYPGYGFGKLFAIIRRLGHKWNHKRVHRVYCLLKLNMRRKAKRRLPSRNPLPISVPESINQCWSIDFMSDSLYCGRKYRTFNVVDDFNREALAIEVDLNLPAARVIRVLDRIASWRGYPAKLRMDNGPEFISVKLADWAEYHDVELEFIQPGKPFQNSYVERFNRTFRNEVLDRHLFFSLSEVREEADRWMVEYNTERPHDSLGKMTPEEYAERAENSKYLL</sequence>
<dbReference type="InterPro" id="IPR048020">
    <property type="entry name" value="Transpos_IS3"/>
</dbReference>
<dbReference type="Proteomes" id="UP000002012">
    <property type="component" value="Chromosome"/>
</dbReference>
<dbReference type="NCBIfam" id="NF033516">
    <property type="entry name" value="transpos_IS3"/>
    <property type="match status" value="1"/>
</dbReference>
<evidence type="ECO:0000313" key="5">
    <source>
        <dbReference type="Proteomes" id="UP000002012"/>
    </source>
</evidence>
<gene>
    <name evidence="3" type="ordered locus">Dacet_1460</name>
    <name evidence="4" type="ordered locus">Dacet_1481</name>
</gene>
<feature type="region of interest" description="Disordered" evidence="1">
    <location>
        <begin position="239"/>
        <end position="260"/>
    </location>
</feature>
<dbReference type="AlphaFoldDB" id="D4H881"/>
<name>D4H881_DENA2</name>
<dbReference type="Pfam" id="PF13683">
    <property type="entry name" value="rve_3"/>
    <property type="match status" value="1"/>
</dbReference>
<dbReference type="PANTHER" id="PTHR47515:SF2">
    <property type="entry name" value="INTEGRASE CORE DOMAIN PROTEIN"/>
    <property type="match status" value="1"/>
</dbReference>
<dbReference type="FunCoup" id="D4H881">
    <property type="interactions" value="2"/>
</dbReference>
<dbReference type="PANTHER" id="PTHR47515">
    <property type="entry name" value="LOW CALCIUM RESPONSE LOCUS PROTEIN T"/>
    <property type="match status" value="1"/>
</dbReference>
<dbReference type="InterPro" id="IPR012337">
    <property type="entry name" value="RNaseH-like_sf"/>
</dbReference>
<keyword evidence="5" id="KW-1185">Reference proteome</keyword>
<dbReference type="STRING" id="522772.Dacet_1460"/>
<dbReference type="InParanoid" id="D4H881"/>